<protein>
    <submittedName>
        <fullName evidence="6">WAT1-related protein</fullName>
    </submittedName>
</protein>
<evidence type="ECO:0000256" key="2">
    <source>
        <dbReference type="ARBA" id="ARBA00022692"/>
    </source>
</evidence>
<feature type="transmembrane region" description="Helical" evidence="5">
    <location>
        <begin position="193"/>
        <end position="214"/>
    </location>
</feature>
<evidence type="ECO:0000313" key="7">
    <source>
        <dbReference type="Proteomes" id="UP000095767"/>
    </source>
</evidence>
<dbReference type="STRING" id="888268.A0A1E5UW59"/>
<evidence type="ECO:0000256" key="4">
    <source>
        <dbReference type="ARBA" id="ARBA00023136"/>
    </source>
</evidence>
<sequence>MDGKKPSMIAIFIQVMYTDMFIISKAAFNNGMNTFVFIFYGQTAVSLLLVPLAVLLEWITLTFNLYNVSLKLTSATVASASTNSMPVITFCLALLLRMEEVKLRSPSGIAKLTGVALCLAGVLVITFYAGPLLSPVRHHSAFAGSTHASATAMNTVMRAAWVKGMFISVLSVLTLSLWMVLQASVLKEFPNKMLVTVTQCVFSMAQLFVVAVIAERDFSMWKLRLDIGMLAVGYSYYWWNPAMWRPLRRAMGSAPPPAMAICPLLKNVLCCAGGLAVGGAVYYMMYQRKLEEERRQALAVVYELDDHDFEILRRKYEEPKPDSVPAPKRKR</sequence>
<keyword evidence="2 5" id="KW-0812">Transmembrane</keyword>
<feature type="transmembrane region" description="Helical" evidence="5">
    <location>
        <begin position="108"/>
        <end position="129"/>
    </location>
</feature>
<name>A0A1E5UW59_9POAL</name>
<comment type="subcellular location">
    <subcellularLocation>
        <location evidence="1">Membrane</location>
        <topology evidence="1">Multi-pass membrane protein</topology>
    </subcellularLocation>
</comment>
<feature type="transmembrane region" description="Helical" evidence="5">
    <location>
        <begin position="160"/>
        <end position="181"/>
    </location>
</feature>
<dbReference type="PANTHER" id="PTHR31218">
    <property type="entry name" value="WAT1-RELATED PROTEIN"/>
    <property type="match status" value="1"/>
</dbReference>
<dbReference type="AlphaFoldDB" id="A0A1E5UW59"/>
<dbReference type="InterPro" id="IPR037185">
    <property type="entry name" value="EmrE-like"/>
</dbReference>
<keyword evidence="7" id="KW-1185">Reference proteome</keyword>
<keyword evidence="4 5" id="KW-0472">Membrane</keyword>
<dbReference type="SUPFAM" id="SSF103481">
    <property type="entry name" value="Multidrug resistance efflux transporter EmrE"/>
    <property type="match status" value="1"/>
</dbReference>
<comment type="caution">
    <text evidence="6">The sequence shown here is derived from an EMBL/GenBank/DDBJ whole genome shotgun (WGS) entry which is preliminary data.</text>
</comment>
<proteinExistence type="predicted"/>
<keyword evidence="3 5" id="KW-1133">Transmembrane helix</keyword>
<gene>
    <name evidence="6" type="ORF">BAE44_0021947</name>
</gene>
<evidence type="ECO:0000256" key="1">
    <source>
        <dbReference type="ARBA" id="ARBA00004141"/>
    </source>
</evidence>
<feature type="transmembrane region" description="Helical" evidence="5">
    <location>
        <begin position="6"/>
        <end position="23"/>
    </location>
</feature>
<organism evidence="6 7">
    <name type="scientific">Dichanthelium oligosanthes</name>
    <dbReference type="NCBI Taxonomy" id="888268"/>
    <lineage>
        <taxon>Eukaryota</taxon>
        <taxon>Viridiplantae</taxon>
        <taxon>Streptophyta</taxon>
        <taxon>Embryophyta</taxon>
        <taxon>Tracheophyta</taxon>
        <taxon>Spermatophyta</taxon>
        <taxon>Magnoliopsida</taxon>
        <taxon>Liliopsida</taxon>
        <taxon>Poales</taxon>
        <taxon>Poaceae</taxon>
        <taxon>PACMAD clade</taxon>
        <taxon>Panicoideae</taxon>
        <taxon>Panicodae</taxon>
        <taxon>Paniceae</taxon>
        <taxon>Dichantheliinae</taxon>
        <taxon>Dichanthelium</taxon>
    </lineage>
</organism>
<dbReference type="EMBL" id="LWDX02061275">
    <property type="protein sequence ID" value="OEL17034.1"/>
    <property type="molecule type" value="Genomic_DNA"/>
</dbReference>
<evidence type="ECO:0000256" key="3">
    <source>
        <dbReference type="ARBA" id="ARBA00022989"/>
    </source>
</evidence>
<dbReference type="Proteomes" id="UP000095767">
    <property type="component" value="Unassembled WGS sequence"/>
</dbReference>
<dbReference type="OrthoDB" id="1718296at2759"/>
<feature type="transmembrane region" description="Helical" evidence="5">
    <location>
        <begin position="35"/>
        <end position="56"/>
    </location>
</feature>
<accession>A0A1E5UW59</accession>
<feature type="transmembrane region" description="Helical" evidence="5">
    <location>
        <begin position="260"/>
        <end position="285"/>
    </location>
</feature>
<evidence type="ECO:0000256" key="5">
    <source>
        <dbReference type="SAM" id="Phobius"/>
    </source>
</evidence>
<dbReference type="InterPro" id="IPR030184">
    <property type="entry name" value="WAT1-related"/>
</dbReference>
<dbReference type="GO" id="GO:0016020">
    <property type="term" value="C:membrane"/>
    <property type="evidence" value="ECO:0007669"/>
    <property type="project" value="InterPro"/>
</dbReference>
<reference evidence="6 7" key="1">
    <citation type="submission" date="2016-09" db="EMBL/GenBank/DDBJ databases">
        <title>The draft genome of Dichanthelium oligosanthes: A C3 panicoid grass species.</title>
        <authorList>
            <person name="Studer A.J."/>
            <person name="Schnable J.C."/>
            <person name="Brutnell T.P."/>
        </authorList>
    </citation>
    <scope>NUCLEOTIDE SEQUENCE [LARGE SCALE GENOMIC DNA]</scope>
    <source>
        <strain evidence="7">cv. Kellogg 1175</strain>
        <tissue evidence="6">Leaf</tissue>
    </source>
</reference>
<dbReference type="GO" id="GO:0022857">
    <property type="term" value="F:transmembrane transporter activity"/>
    <property type="evidence" value="ECO:0007669"/>
    <property type="project" value="InterPro"/>
</dbReference>
<evidence type="ECO:0000313" key="6">
    <source>
        <dbReference type="EMBL" id="OEL17034.1"/>
    </source>
</evidence>
<feature type="transmembrane region" description="Helical" evidence="5">
    <location>
        <begin position="76"/>
        <end position="96"/>
    </location>
</feature>